<reference evidence="3 4" key="1">
    <citation type="submission" date="2018-05" db="EMBL/GenBank/DDBJ databases">
        <title>Isolation and characterization of genus Methanoculleus species and their viruses from deep sea marine sediment offshore southwestern Taiwan.</title>
        <authorList>
            <person name="Wei W.-H."/>
            <person name="Chen W.-C."/>
            <person name="Lai M.-C."/>
            <person name="Chen S.-C."/>
        </authorList>
    </citation>
    <scope>NUCLEOTIDE SEQUENCE [LARGE SCALE GENOMIC DNA]</scope>
    <source>
        <strain evidence="3 4">CWC-02</strain>
    </source>
</reference>
<dbReference type="Pfam" id="PF14417">
    <property type="entry name" value="MEDS"/>
    <property type="match status" value="1"/>
</dbReference>
<evidence type="ECO:0000256" key="1">
    <source>
        <dbReference type="SAM" id="MobiDB-lite"/>
    </source>
</evidence>
<proteinExistence type="predicted"/>
<evidence type="ECO:0000313" key="4">
    <source>
        <dbReference type="Proteomes" id="UP001523230"/>
    </source>
</evidence>
<comment type="caution">
    <text evidence="3">The sequence shown here is derived from an EMBL/GenBank/DDBJ whole genome shotgun (WGS) entry which is preliminary data.</text>
</comment>
<gene>
    <name evidence="3" type="ORF">DIC75_11685</name>
</gene>
<dbReference type="AlphaFoldDB" id="A0ABD4TF14"/>
<name>A0ABD4TF14_9EURY</name>
<accession>A0ABD4TF14</accession>
<keyword evidence="4" id="KW-1185">Reference proteome</keyword>
<dbReference type="Proteomes" id="UP001523230">
    <property type="component" value="Unassembled WGS sequence"/>
</dbReference>
<evidence type="ECO:0000259" key="2">
    <source>
        <dbReference type="Pfam" id="PF14417"/>
    </source>
</evidence>
<sequence length="367" mass="40408">MPAGQGSFLHHIKIENLFYPDVLLPLSLVAGKNDLSTRTGGVRGGPNPGAKPYIHGNVAALTDSDCFTDKTAVLSGPPWGTHACLVYRSRHDLIDTLVPYFQSGLEQDACCVWITADPLQAGAAKKVLARSVKDLDRRLRRGEVQIFDANEWYLRDGGFSCSAALNRCIRKGLEAQERGYEGLFISGNVSWLTGMEWGAFMEYEAKVNRAIGSSRIAAVCAYPLDACGTRELLEIASTHQLAVIRQDGEWRRITLGEENAPPDQEKRWAIGQIEANIEQFATLADRIRHPLQVLMALADLIENEHSDAIRQQAKEINEVVRQLDSGWAGSRAVREYLMNHDLAGAAPVTEPGTCPHLSGYPDSRRSS</sequence>
<dbReference type="InterPro" id="IPR025847">
    <property type="entry name" value="MEDS_domain"/>
</dbReference>
<feature type="domain" description="MEDS" evidence="2">
    <location>
        <begin position="81"/>
        <end position="240"/>
    </location>
</feature>
<protein>
    <recommendedName>
        <fullName evidence="2">MEDS domain-containing protein</fullName>
    </recommendedName>
</protein>
<evidence type="ECO:0000313" key="3">
    <source>
        <dbReference type="EMBL" id="MCM2466955.1"/>
    </source>
</evidence>
<feature type="region of interest" description="Disordered" evidence="1">
    <location>
        <begin position="345"/>
        <end position="367"/>
    </location>
</feature>
<dbReference type="EMBL" id="QFDM01000003">
    <property type="protein sequence ID" value="MCM2466955.1"/>
    <property type="molecule type" value="Genomic_DNA"/>
</dbReference>
<organism evidence="3 4">
    <name type="scientific">Methanoculleus oceani</name>
    <dbReference type="NCBI Taxonomy" id="2184756"/>
    <lineage>
        <taxon>Archaea</taxon>
        <taxon>Methanobacteriati</taxon>
        <taxon>Methanobacteriota</taxon>
        <taxon>Stenosarchaea group</taxon>
        <taxon>Methanomicrobia</taxon>
        <taxon>Methanomicrobiales</taxon>
        <taxon>Methanomicrobiaceae</taxon>
        <taxon>Methanoculleus</taxon>
    </lineage>
</organism>